<dbReference type="InterPro" id="IPR001597">
    <property type="entry name" value="ArAA_b-elim_lyase/Thr_aldolase"/>
</dbReference>
<dbReference type="FunFam" id="3.40.640.10:FF:000030">
    <property type="entry name" value="Low-specificity L-threonine aldolase"/>
    <property type="match status" value="1"/>
</dbReference>
<dbReference type="InterPro" id="IPR015421">
    <property type="entry name" value="PyrdxlP-dep_Trfase_major"/>
</dbReference>
<dbReference type="GO" id="GO:0005829">
    <property type="term" value="C:cytosol"/>
    <property type="evidence" value="ECO:0007669"/>
    <property type="project" value="TreeGrafter"/>
</dbReference>
<dbReference type="Pfam" id="PF01212">
    <property type="entry name" value="Beta_elim_lyase"/>
    <property type="match status" value="1"/>
</dbReference>
<dbReference type="EMBL" id="MU839828">
    <property type="protein sequence ID" value="KAK1759752.1"/>
    <property type="molecule type" value="Genomic_DNA"/>
</dbReference>
<sequence>MSWGDPCRTGTAFDFRTDAITTPSIRQLAAITRATLNDDVFGEDASTTLLEQHVATICGCDAAAFVMSGTMANQLSLAALTSMSRSRPCAVLADSSAHVVNFEAGGLSNLSGAAVQPVQPSNGLYLRAEDIEKHAKLGDNMPWEVCPTAVVSLENTAHGNLIPLRELRGIRDWTAQAGILVHIDGARVWDAVAAGGGSLRDIAACSDAMTLSFAKGIGAPIGAAVVGSSEVIRRVKRLRQSIGGGVRKAGVLAAAAMEAVLENFGPGDVDVCRVIQGGHSAAAEVSNMWTARGGKLLRPTETNMVWLDLAAAGVAAETVSDMASRRGVLLAAPRVVLHHQICADALVSLGQVFDDILAGGVAAVDAADLGVRSKGCVQAM</sequence>
<comment type="cofactor">
    <cofactor evidence="1">
        <name>pyridoxal 5'-phosphate</name>
        <dbReference type="ChEBI" id="CHEBI:597326"/>
    </cofactor>
</comment>
<feature type="domain" description="Aromatic amino acid beta-eliminating lyase/threonine aldolase" evidence="6">
    <location>
        <begin position="14"/>
        <end position="311"/>
    </location>
</feature>
<evidence type="ECO:0000256" key="4">
    <source>
        <dbReference type="ARBA" id="ARBA00023239"/>
    </source>
</evidence>
<name>A0AAJ0BKR9_9PEZI</name>
<keyword evidence="4" id="KW-0456">Lyase</keyword>
<dbReference type="Proteomes" id="UP001239445">
    <property type="component" value="Unassembled WGS sequence"/>
</dbReference>
<dbReference type="Gene3D" id="3.40.640.10">
    <property type="entry name" value="Type I PLP-dependent aspartate aminotransferase-like (Major domain)"/>
    <property type="match status" value="1"/>
</dbReference>
<evidence type="ECO:0000313" key="7">
    <source>
        <dbReference type="EMBL" id="KAK1759752.1"/>
    </source>
</evidence>
<dbReference type="PIRSF" id="PIRSF017617">
    <property type="entry name" value="Thr_aldolase"/>
    <property type="match status" value="1"/>
</dbReference>
<evidence type="ECO:0000256" key="3">
    <source>
        <dbReference type="ARBA" id="ARBA00022898"/>
    </source>
</evidence>
<dbReference type="PANTHER" id="PTHR48097:SF9">
    <property type="entry name" value="L-THREONINE ALDOLASE"/>
    <property type="match status" value="1"/>
</dbReference>
<dbReference type="GO" id="GO:0006545">
    <property type="term" value="P:glycine biosynthetic process"/>
    <property type="evidence" value="ECO:0007669"/>
    <property type="project" value="TreeGrafter"/>
</dbReference>
<dbReference type="GO" id="GO:0008732">
    <property type="term" value="F:L-allo-threonine aldolase activity"/>
    <property type="evidence" value="ECO:0007669"/>
    <property type="project" value="TreeGrafter"/>
</dbReference>
<feature type="modified residue" description="N6-(pyridoxal phosphate)lysine" evidence="5">
    <location>
        <position position="215"/>
    </location>
</feature>
<dbReference type="AlphaFoldDB" id="A0AAJ0BKR9"/>
<protein>
    <submittedName>
        <fullName evidence="7">Alanine racemase</fullName>
    </submittedName>
</protein>
<gene>
    <name evidence="7" type="ORF">QBC47DRAFT_338138</name>
</gene>
<evidence type="ECO:0000313" key="8">
    <source>
        <dbReference type="Proteomes" id="UP001239445"/>
    </source>
</evidence>
<comment type="similarity">
    <text evidence="2">Belongs to the threonine aldolase family.</text>
</comment>
<evidence type="ECO:0000259" key="6">
    <source>
        <dbReference type="Pfam" id="PF01212"/>
    </source>
</evidence>
<evidence type="ECO:0000256" key="1">
    <source>
        <dbReference type="ARBA" id="ARBA00001933"/>
    </source>
</evidence>
<keyword evidence="8" id="KW-1185">Reference proteome</keyword>
<dbReference type="GO" id="GO:0006567">
    <property type="term" value="P:L-threonine catabolic process"/>
    <property type="evidence" value="ECO:0007669"/>
    <property type="project" value="TreeGrafter"/>
</dbReference>
<dbReference type="SUPFAM" id="SSF53383">
    <property type="entry name" value="PLP-dependent transferases"/>
    <property type="match status" value="1"/>
</dbReference>
<organism evidence="7 8">
    <name type="scientific">Echria macrotheca</name>
    <dbReference type="NCBI Taxonomy" id="438768"/>
    <lineage>
        <taxon>Eukaryota</taxon>
        <taxon>Fungi</taxon>
        <taxon>Dikarya</taxon>
        <taxon>Ascomycota</taxon>
        <taxon>Pezizomycotina</taxon>
        <taxon>Sordariomycetes</taxon>
        <taxon>Sordariomycetidae</taxon>
        <taxon>Sordariales</taxon>
        <taxon>Schizotheciaceae</taxon>
        <taxon>Echria</taxon>
    </lineage>
</organism>
<dbReference type="InterPro" id="IPR023603">
    <property type="entry name" value="Low_specificity_L-TA-like"/>
</dbReference>
<proteinExistence type="inferred from homology"/>
<dbReference type="PANTHER" id="PTHR48097">
    <property type="entry name" value="L-THREONINE ALDOLASE-RELATED"/>
    <property type="match status" value="1"/>
</dbReference>
<dbReference type="InterPro" id="IPR015424">
    <property type="entry name" value="PyrdxlP-dep_Trfase"/>
</dbReference>
<reference evidence="7" key="1">
    <citation type="submission" date="2023-06" db="EMBL/GenBank/DDBJ databases">
        <title>Genome-scale phylogeny and comparative genomics of the fungal order Sordariales.</title>
        <authorList>
            <consortium name="Lawrence Berkeley National Laboratory"/>
            <person name="Hensen N."/>
            <person name="Bonometti L."/>
            <person name="Westerberg I."/>
            <person name="Brannstrom I.O."/>
            <person name="Guillou S."/>
            <person name="Cros-Aarteil S."/>
            <person name="Calhoun S."/>
            <person name="Haridas S."/>
            <person name="Kuo A."/>
            <person name="Mondo S."/>
            <person name="Pangilinan J."/>
            <person name="Riley R."/>
            <person name="Labutti K."/>
            <person name="Andreopoulos B."/>
            <person name="Lipzen A."/>
            <person name="Chen C."/>
            <person name="Yanf M."/>
            <person name="Daum C."/>
            <person name="Ng V."/>
            <person name="Clum A."/>
            <person name="Steindorff A."/>
            <person name="Ohm R."/>
            <person name="Martin F."/>
            <person name="Silar P."/>
            <person name="Natvig D."/>
            <person name="Lalanne C."/>
            <person name="Gautier V."/>
            <person name="Ament-Velasquez S.L."/>
            <person name="Kruys A."/>
            <person name="Hutchinson M.I."/>
            <person name="Powell A.J."/>
            <person name="Barry K."/>
            <person name="Miller A.N."/>
            <person name="Grigoriev I.V."/>
            <person name="Debuchy R."/>
            <person name="Gladieux P."/>
            <person name="Thoren M.H."/>
            <person name="Johannesson H."/>
        </authorList>
    </citation>
    <scope>NUCLEOTIDE SEQUENCE</scope>
    <source>
        <strain evidence="7">PSN4</strain>
    </source>
</reference>
<accession>A0AAJ0BKR9</accession>
<comment type="caution">
    <text evidence="7">The sequence shown here is derived from an EMBL/GenBank/DDBJ whole genome shotgun (WGS) entry which is preliminary data.</text>
</comment>
<keyword evidence="3" id="KW-0663">Pyridoxal phosphate</keyword>
<evidence type="ECO:0000256" key="5">
    <source>
        <dbReference type="PIRSR" id="PIRSR017617-1"/>
    </source>
</evidence>
<dbReference type="InterPro" id="IPR015422">
    <property type="entry name" value="PyrdxlP-dep_Trfase_small"/>
</dbReference>
<evidence type="ECO:0000256" key="2">
    <source>
        <dbReference type="ARBA" id="ARBA00006966"/>
    </source>
</evidence>
<dbReference type="Gene3D" id="3.90.1150.10">
    <property type="entry name" value="Aspartate Aminotransferase, domain 1"/>
    <property type="match status" value="1"/>
</dbReference>